<protein>
    <submittedName>
        <fullName evidence="1">Uncharacterized protein</fullName>
    </submittedName>
</protein>
<reference evidence="1" key="1">
    <citation type="submission" date="2020-11" db="EMBL/GenBank/DDBJ databases">
        <authorList>
            <person name="Tran Van P."/>
        </authorList>
    </citation>
    <scope>NUCLEOTIDE SEQUENCE</scope>
</reference>
<accession>A0A7R8WG08</accession>
<organism evidence="1">
    <name type="scientific">Cyprideis torosa</name>
    <dbReference type="NCBI Taxonomy" id="163714"/>
    <lineage>
        <taxon>Eukaryota</taxon>
        <taxon>Metazoa</taxon>
        <taxon>Ecdysozoa</taxon>
        <taxon>Arthropoda</taxon>
        <taxon>Crustacea</taxon>
        <taxon>Oligostraca</taxon>
        <taxon>Ostracoda</taxon>
        <taxon>Podocopa</taxon>
        <taxon>Podocopida</taxon>
        <taxon>Cytherocopina</taxon>
        <taxon>Cytheroidea</taxon>
        <taxon>Cytherideidae</taxon>
        <taxon>Cyprideis</taxon>
    </lineage>
</organism>
<proteinExistence type="predicted"/>
<dbReference type="AlphaFoldDB" id="A0A7R8WG08"/>
<name>A0A7R8WG08_9CRUS</name>
<gene>
    <name evidence="1" type="ORF">CTOB1V02_LOCUS8805</name>
</gene>
<dbReference type="OrthoDB" id="8171348at2759"/>
<sequence length="168" mass="18557">MTPCSRGRLRGSPEGLGRSVSGSPFSCNSLWMKPGGREMGGCQSHSEGVTSLNDKWPLCGWEKKGYTSYSSRSDEVGIRCPADKSIISAFAFNATAGKADATIYSMFKFPKSNKAHFQCDIVLCKVVVSRVEILSMFALYEQEEVRTYVISRMRICINTNAKESSRVN</sequence>
<dbReference type="EMBL" id="OB663085">
    <property type="protein sequence ID" value="CAD7230950.1"/>
    <property type="molecule type" value="Genomic_DNA"/>
</dbReference>
<evidence type="ECO:0000313" key="1">
    <source>
        <dbReference type="EMBL" id="CAD7230950.1"/>
    </source>
</evidence>